<name>A0A1B2JAN5_PICPA</name>
<dbReference type="Proteomes" id="UP000094565">
    <property type="component" value="Chromosome 2"/>
</dbReference>
<dbReference type="AlphaFoldDB" id="A0A1B2JAN5"/>
<keyword evidence="2" id="KW-1185">Reference proteome</keyword>
<organism evidence="1 2">
    <name type="scientific">Komagataella pastoris</name>
    <name type="common">Yeast</name>
    <name type="synonym">Pichia pastoris</name>
    <dbReference type="NCBI Taxonomy" id="4922"/>
    <lineage>
        <taxon>Eukaryota</taxon>
        <taxon>Fungi</taxon>
        <taxon>Dikarya</taxon>
        <taxon>Ascomycota</taxon>
        <taxon>Saccharomycotina</taxon>
        <taxon>Pichiomycetes</taxon>
        <taxon>Pichiales</taxon>
        <taxon>Pichiaceae</taxon>
        <taxon>Komagataella</taxon>
    </lineage>
</organism>
<accession>A0A1B2JAN5</accession>
<dbReference type="EMBL" id="CP014585">
    <property type="protein sequence ID" value="ANZ75032.1"/>
    <property type="molecule type" value="Genomic_DNA"/>
</dbReference>
<dbReference type="OrthoDB" id="10425908at2759"/>
<proteinExistence type="predicted"/>
<evidence type="ECO:0000313" key="1">
    <source>
        <dbReference type="EMBL" id="ANZ75032.1"/>
    </source>
</evidence>
<reference evidence="1 2" key="1">
    <citation type="submission" date="2016-02" db="EMBL/GenBank/DDBJ databases">
        <title>Comparative genomic and transcriptomic foundation for Pichia pastoris.</title>
        <authorList>
            <person name="Love K.R."/>
            <person name="Shah K.A."/>
            <person name="Whittaker C.A."/>
            <person name="Wu J."/>
            <person name="Bartlett M.C."/>
            <person name="Ma D."/>
            <person name="Leeson R.L."/>
            <person name="Priest M."/>
            <person name="Young S.K."/>
            <person name="Love J.C."/>
        </authorList>
    </citation>
    <scope>NUCLEOTIDE SEQUENCE [LARGE SCALE GENOMIC DNA]</scope>
    <source>
        <strain evidence="1 2">ATCC 28485</strain>
    </source>
</reference>
<gene>
    <name evidence="1" type="ORF">ATY40_BA7502142</name>
</gene>
<sequence length="119" mass="13377">MELLTLSNADESLPVFPNGLRKLKTKYSSWESYYTQIYNACIKNATNEEFFTLTDHHHSASHFSLASDAMTILSSRGIGKGTSSNVLKLMLKLAQVLLNVLLSVMQKKRSKNDKNPLLE</sequence>
<protein>
    <submittedName>
        <fullName evidence="1">BA75_02142T0</fullName>
    </submittedName>
</protein>
<evidence type="ECO:0000313" key="2">
    <source>
        <dbReference type="Proteomes" id="UP000094565"/>
    </source>
</evidence>